<dbReference type="PANTHER" id="PTHR45526:SF1">
    <property type="entry name" value="TRANSCRIPTIONAL REGULATORY PROTEIN DCUR-RELATED"/>
    <property type="match status" value="1"/>
</dbReference>
<dbReference type="InterPro" id="IPR048714">
    <property type="entry name" value="DpiA-like_HTH"/>
</dbReference>
<dbReference type="InterPro" id="IPR036388">
    <property type="entry name" value="WH-like_DNA-bd_sf"/>
</dbReference>
<protein>
    <recommendedName>
        <fullName evidence="9">Transcriptional regulatory protein</fullName>
    </recommendedName>
</protein>
<comment type="subcellular location">
    <subcellularLocation>
        <location evidence="1 9">Cytoplasm</location>
    </subcellularLocation>
</comment>
<organism evidence="12 13">
    <name type="scientific">Amycolatopsis dendrobii</name>
    <dbReference type="NCBI Taxonomy" id="2760662"/>
    <lineage>
        <taxon>Bacteria</taxon>
        <taxon>Bacillati</taxon>
        <taxon>Actinomycetota</taxon>
        <taxon>Actinomycetes</taxon>
        <taxon>Pseudonocardiales</taxon>
        <taxon>Pseudonocardiaceae</taxon>
        <taxon>Amycolatopsis</taxon>
    </lineage>
</organism>
<keyword evidence="13" id="KW-1185">Reference proteome</keyword>
<proteinExistence type="predicted"/>
<accession>A0A7W3ZB32</accession>
<evidence type="ECO:0000256" key="2">
    <source>
        <dbReference type="ARBA" id="ARBA00022490"/>
    </source>
</evidence>
<dbReference type="Gene3D" id="3.40.50.2300">
    <property type="match status" value="1"/>
</dbReference>
<evidence type="ECO:0000313" key="13">
    <source>
        <dbReference type="Proteomes" id="UP000526734"/>
    </source>
</evidence>
<dbReference type="Pfam" id="PF00072">
    <property type="entry name" value="Response_reg"/>
    <property type="match status" value="1"/>
</dbReference>
<sequence>MIDVLVVEDDLAAQEIHAQEARKVPGFRVVGVAGTARDALRFCEQHHVDVILLDFRLPDADGLSVCQALRAENKHIDVIAVTSVRDLATVRAAVSHGVVQYLLKPFRPASLRNKLASYAEFRRQATRPGEVTGQAEVDAILGTLRKPAATTLPKGMNVDTLSAVVAVVKANPEGLSAASAAAAAGVSRVTARRYLEHLVEQHAVERRHRYGKVGRPEVMFYPSSR</sequence>
<dbReference type="InterPro" id="IPR024187">
    <property type="entry name" value="Sig_transdc_resp-reg_cit/mal"/>
</dbReference>
<dbReference type="GO" id="GO:0003677">
    <property type="term" value="F:DNA binding"/>
    <property type="evidence" value="ECO:0007669"/>
    <property type="project" value="UniProtKB-KW"/>
</dbReference>
<evidence type="ECO:0000256" key="1">
    <source>
        <dbReference type="ARBA" id="ARBA00004496"/>
    </source>
</evidence>
<evidence type="ECO:0000256" key="10">
    <source>
        <dbReference type="PROSITE-ProRule" id="PRU00169"/>
    </source>
</evidence>
<keyword evidence="4 9" id="KW-0902">Two-component regulatory system</keyword>
<dbReference type="SMART" id="SM00448">
    <property type="entry name" value="REC"/>
    <property type="match status" value="1"/>
</dbReference>
<dbReference type="InterPro" id="IPR051271">
    <property type="entry name" value="2C-system_Tx_regulators"/>
</dbReference>
<evidence type="ECO:0000256" key="4">
    <source>
        <dbReference type="ARBA" id="ARBA00023012"/>
    </source>
</evidence>
<evidence type="ECO:0000313" key="12">
    <source>
        <dbReference type="EMBL" id="MBB1154439.1"/>
    </source>
</evidence>
<evidence type="ECO:0000256" key="6">
    <source>
        <dbReference type="ARBA" id="ARBA00023125"/>
    </source>
</evidence>
<dbReference type="AlphaFoldDB" id="A0A7W3ZB32"/>
<dbReference type="RefSeq" id="WP_182891481.1">
    <property type="nucleotide sequence ID" value="NZ_JACGZW010000004.1"/>
</dbReference>
<keyword evidence="3 10" id="KW-0597">Phosphoprotein</keyword>
<dbReference type="PIRSF" id="PIRSF006171">
    <property type="entry name" value="RR_citrat_malat"/>
    <property type="match status" value="1"/>
</dbReference>
<dbReference type="InterPro" id="IPR001789">
    <property type="entry name" value="Sig_transdc_resp-reg_receiver"/>
</dbReference>
<feature type="modified residue" description="4-aspartylphosphate" evidence="10">
    <location>
        <position position="54"/>
    </location>
</feature>
<keyword evidence="5 9" id="KW-0805">Transcription regulation</keyword>
<dbReference type="InterPro" id="IPR011006">
    <property type="entry name" value="CheY-like_superfamily"/>
</dbReference>
<feature type="domain" description="Response regulatory" evidence="11">
    <location>
        <begin position="3"/>
        <end position="119"/>
    </location>
</feature>
<dbReference type="Pfam" id="PF20714">
    <property type="entry name" value="HTH_64"/>
    <property type="match status" value="1"/>
</dbReference>
<keyword evidence="2 9" id="KW-0963">Cytoplasm</keyword>
<reference evidence="12 13" key="1">
    <citation type="submission" date="2020-08" db="EMBL/GenBank/DDBJ databases">
        <title>Amycolatopsis sp. nov. DR6-1 isolated from Dendrobium heterocarpum.</title>
        <authorList>
            <person name="Tedsree N."/>
            <person name="Kuncharoen N."/>
            <person name="Likhitwitayawuid K."/>
            <person name="Tanasupawat S."/>
        </authorList>
    </citation>
    <scope>NUCLEOTIDE SEQUENCE [LARGE SCALE GENOMIC DNA]</scope>
    <source>
        <strain evidence="12 13">DR6-1</strain>
    </source>
</reference>
<dbReference type="PROSITE" id="PS50110">
    <property type="entry name" value="RESPONSE_REGULATORY"/>
    <property type="match status" value="1"/>
</dbReference>
<gene>
    <name evidence="12" type="ORF">H4281_14955</name>
</gene>
<keyword evidence="6 9" id="KW-0238">DNA-binding</keyword>
<evidence type="ECO:0000256" key="7">
    <source>
        <dbReference type="ARBA" id="ARBA00023159"/>
    </source>
</evidence>
<keyword evidence="7 9" id="KW-0010">Activator</keyword>
<evidence type="ECO:0000259" key="11">
    <source>
        <dbReference type="PROSITE" id="PS50110"/>
    </source>
</evidence>
<dbReference type="GO" id="GO:0003700">
    <property type="term" value="F:DNA-binding transcription factor activity"/>
    <property type="evidence" value="ECO:0007669"/>
    <property type="project" value="InterPro"/>
</dbReference>
<evidence type="ECO:0000256" key="8">
    <source>
        <dbReference type="ARBA" id="ARBA00023163"/>
    </source>
</evidence>
<dbReference type="SUPFAM" id="SSF52172">
    <property type="entry name" value="CheY-like"/>
    <property type="match status" value="1"/>
</dbReference>
<dbReference type="Proteomes" id="UP000526734">
    <property type="component" value="Unassembled WGS sequence"/>
</dbReference>
<keyword evidence="8 9" id="KW-0804">Transcription</keyword>
<dbReference type="GO" id="GO:0005737">
    <property type="term" value="C:cytoplasm"/>
    <property type="evidence" value="ECO:0007669"/>
    <property type="project" value="UniProtKB-SubCell"/>
</dbReference>
<dbReference type="Gene3D" id="1.10.10.10">
    <property type="entry name" value="Winged helix-like DNA-binding domain superfamily/Winged helix DNA-binding domain"/>
    <property type="match status" value="1"/>
</dbReference>
<dbReference type="PANTHER" id="PTHR45526">
    <property type="entry name" value="TRANSCRIPTIONAL REGULATORY PROTEIN DPIA"/>
    <property type="match status" value="1"/>
</dbReference>
<dbReference type="EMBL" id="JACGZW010000004">
    <property type="protein sequence ID" value="MBB1154439.1"/>
    <property type="molecule type" value="Genomic_DNA"/>
</dbReference>
<name>A0A7W3ZB32_9PSEU</name>
<dbReference type="GO" id="GO:0000156">
    <property type="term" value="F:phosphorelay response regulator activity"/>
    <property type="evidence" value="ECO:0007669"/>
    <property type="project" value="TreeGrafter"/>
</dbReference>
<evidence type="ECO:0000256" key="3">
    <source>
        <dbReference type="ARBA" id="ARBA00022553"/>
    </source>
</evidence>
<evidence type="ECO:0000256" key="9">
    <source>
        <dbReference type="PIRNR" id="PIRNR006171"/>
    </source>
</evidence>
<comment type="caution">
    <text evidence="12">The sequence shown here is derived from an EMBL/GenBank/DDBJ whole genome shotgun (WGS) entry which is preliminary data.</text>
</comment>
<evidence type="ECO:0000256" key="5">
    <source>
        <dbReference type="ARBA" id="ARBA00023015"/>
    </source>
</evidence>